<dbReference type="RefSeq" id="WP_143036643.1">
    <property type="nucleotide sequence ID" value="NZ_FNDI01000035.1"/>
</dbReference>
<name>A0A7Z7BFX7_9BURK</name>
<dbReference type="Proteomes" id="UP000198900">
    <property type="component" value="Unassembled WGS sequence"/>
</dbReference>
<protein>
    <submittedName>
        <fullName evidence="1">Uncharacterized protein</fullName>
    </submittedName>
</protein>
<dbReference type="AlphaFoldDB" id="A0A7Z7BFX7"/>
<gene>
    <name evidence="1" type="ORF">SAMN04487926_1354</name>
</gene>
<keyword evidence="2" id="KW-1185">Reference proteome</keyword>
<evidence type="ECO:0000313" key="1">
    <source>
        <dbReference type="EMBL" id="SDJ14676.1"/>
    </source>
</evidence>
<accession>A0A7Z7BFX7</accession>
<dbReference type="EMBL" id="FNDI01000035">
    <property type="protein sequence ID" value="SDJ14676.1"/>
    <property type="molecule type" value="Genomic_DNA"/>
</dbReference>
<organism evidence="1 2">
    <name type="scientific">Paraburkholderia steynii</name>
    <dbReference type="NCBI Taxonomy" id="1245441"/>
    <lineage>
        <taxon>Bacteria</taxon>
        <taxon>Pseudomonadati</taxon>
        <taxon>Pseudomonadota</taxon>
        <taxon>Betaproteobacteria</taxon>
        <taxon>Burkholderiales</taxon>
        <taxon>Burkholderiaceae</taxon>
        <taxon>Paraburkholderia</taxon>
    </lineage>
</organism>
<sequence>MTNRKRLPPGLRSRTQASGKTYHYLKTASGVKETPLGPDLGTALQYWRDHALDRYLGERNVSSVLVLIEAFITAEIPIRMMSEVPFLQRQARALAAFFLDMGTTGLTAPFPSAEAYFAYRGPRYAIRAGAEIRLFIHIWGWAQRLSLMKARAPCPWSSGLVWDWVRQHVLCELADALRQFASAASLPAQAPSPQDGIAASNYLASEKLEESSIPDSRSGSHAPRTIADQHEIDAFLARAARQFAADGRPDLAREVRRLSRAEVRKVIDLMPGSAGTLQTGAELILGTSRAARLEVMRLATKAKRR</sequence>
<evidence type="ECO:0000313" key="2">
    <source>
        <dbReference type="Proteomes" id="UP000198900"/>
    </source>
</evidence>
<reference evidence="1" key="1">
    <citation type="submission" date="2016-10" db="EMBL/GenBank/DDBJ databases">
        <authorList>
            <person name="Varghese N."/>
            <person name="Submissions S."/>
        </authorList>
    </citation>
    <scope>NUCLEOTIDE SEQUENCE [LARGE SCALE GENOMIC DNA]</scope>
    <source>
        <strain evidence="1">YR281</strain>
    </source>
</reference>
<comment type="caution">
    <text evidence="1">The sequence shown here is derived from an EMBL/GenBank/DDBJ whole genome shotgun (WGS) entry which is preliminary data.</text>
</comment>
<proteinExistence type="predicted"/>